<dbReference type="Proteomes" id="UP000076727">
    <property type="component" value="Unassembled WGS sequence"/>
</dbReference>
<sequence>MSTEPTKFPAPIGGVPNPHDLAPSVVFAVAYAVTIPLVVYRVASKKSRNFFIMGTAVFTVERIVDFIFRALEAEKPNLRTTTLWVDWLQGVYATGFISIAGDVSGIAYVFLIKSTRGSDPVTEQVCPSGADEVRGQGLESSTDEERALPKPFDSQAALKGGVLEPISVSEVLEDEPRRRVWIGRLGILALVLRFTAIGLGAVYGGLYYFATVSSTLAVVAQWIRYASDIIAVLFLQLIETAIIWVMFTRPRRVARWPALFLLGLCLLLSVPALYRLAAMASYTDSLLSMAPGSLNTSDAKAVFYVLHILPEWIAGTMLLAVNVKQMYGFTGMRG</sequence>
<feature type="transmembrane region" description="Helical" evidence="1">
    <location>
        <begin position="185"/>
        <end position="209"/>
    </location>
</feature>
<keyword evidence="3" id="KW-1185">Reference proteome</keyword>
<dbReference type="EMBL" id="KV429048">
    <property type="protein sequence ID" value="KZT71040.1"/>
    <property type="molecule type" value="Genomic_DNA"/>
</dbReference>
<feature type="transmembrane region" description="Helical" evidence="1">
    <location>
        <begin position="229"/>
        <end position="247"/>
    </location>
</feature>
<feature type="transmembrane region" description="Helical" evidence="1">
    <location>
        <begin position="259"/>
        <end position="282"/>
    </location>
</feature>
<dbReference type="OrthoDB" id="2562239at2759"/>
<keyword evidence="1" id="KW-0472">Membrane</keyword>
<feature type="transmembrane region" description="Helical" evidence="1">
    <location>
        <begin position="91"/>
        <end position="111"/>
    </location>
</feature>
<evidence type="ECO:0000313" key="2">
    <source>
        <dbReference type="EMBL" id="KZT71040.1"/>
    </source>
</evidence>
<feature type="transmembrane region" description="Helical" evidence="1">
    <location>
        <begin position="302"/>
        <end position="323"/>
    </location>
</feature>
<organism evidence="2 3">
    <name type="scientific">Daedalea quercina L-15889</name>
    <dbReference type="NCBI Taxonomy" id="1314783"/>
    <lineage>
        <taxon>Eukaryota</taxon>
        <taxon>Fungi</taxon>
        <taxon>Dikarya</taxon>
        <taxon>Basidiomycota</taxon>
        <taxon>Agaricomycotina</taxon>
        <taxon>Agaricomycetes</taxon>
        <taxon>Polyporales</taxon>
        <taxon>Fomitopsis</taxon>
    </lineage>
</organism>
<feature type="transmembrane region" description="Helical" evidence="1">
    <location>
        <begin position="50"/>
        <end position="71"/>
    </location>
</feature>
<evidence type="ECO:0008006" key="4">
    <source>
        <dbReference type="Google" id="ProtNLM"/>
    </source>
</evidence>
<evidence type="ECO:0000256" key="1">
    <source>
        <dbReference type="SAM" id="Phobius"/>
    </source>
</evidence>
<keyword evidence="1" id="KW-1133">Transmembrane helix</keyword>
<name>A0A165RQJ8_9APHY</name>
<accession>A0A165RQJ8</accession>
<proteinExistence type="predicted"/>
<gene>
    <name evidence="2" type="ORF">DAEQUDRAFT_157714</name>
</gene>
<evidence type="ECO:0000313" key="3">
    <source>
        <dbReference type="Proteomes" id="UP000076727"/>
    </source>
</evidence>
<keyword evidence="1" id="KW-0812">Transmembrane</keyword>
<reference evidence="2 3" key="1">
    <citation type="journal article" date="2016" name="Mol. Biol. Evol.">
        <title>Comparative Genomics of Early-Diverging Mushroom-Forming Fungi Provides Insights into the Origins of Lignocellulose Decay Capabilities.</title>
        <authorList>
            <person name="Nagy L.G."/>
            <person name="Riley R."/>
            <person name="Tritt A."/>
            <person name="Adam C."/>
            <person name="Daum C."/>
            <person name="Floudas D."/>
            <person name="Sun H."/>
            <person name="Yadav J.S."/>
            <person name="Pangilinan J."/>
            <person name="Larsson K.H."/>
            <person name="Matsuura K."/>
            <person name="Barry K."/>
            <person name="Labutti K."/>
            <person name="Kuo R."/>
            <person name="Ohm R.A."/>
            <person name="Bhattacharya S.S."/>
            <person name="Shirouzu T."/>
            <person name="Yoshinaga Y."/>
            <person name="Martin F.M."/>
            <person name="Grigoriev I.V."/>
            <person name="Hibbett D.S."/>
        </authorList>
    </citation>
    <scope>NUCLEOTIDE SEQUENCE [LARGE SCALE GENOMIC DNA]</scope>
    <source>
        <strain evidence="2 3">L-15889</strain>
    </source>
</reference>
<protein>
    <recommendedName>
        <fullName evidence="4">Family A G protein-coupled receptor-like protein</fullName>
    </recommendedName>
</protein>
<dbReference type="AlphaFoldDB" id="A0A165RQJ8"/>
<feature type="transmembrane region" description="Helical" evidence="1">
    <location>
        <begin position="21"/>
        <end position="43"/>
    </location>
</feature>